<evidence type="ECO:0000313" key="1">
    <source>
        <dbReference type="EMBL" id="KDR67306.1"/>
    </source>
</evidence>
<dbReference type="HOGENOM" id="CLU_127780_0_0_1"/>
<protein>
    <recommendedName>
        <fullName evidence="3">Ricin B lectin domain-containing protein</fullName>
    </recommendedName>
</protein>
<dbReference type="Proteomes" id="UP000027222">
    <property type="component" value="Unassembled WGS sequence"/>
</dbReference>
<dbReference type="EMBL" id="KL142416">
    <property type="protein sequence ID" value="KDR67306.1"/>
    <property type="molecule type" value="Genomic_DNA"/>
</dbReference>
<keyword evidence="2" id="KW-1185">Reference proteome</keyword>
<dbReference type="Gene3D" id="2.80.10.50">
    <property type="match status" value="1"/>
</dbReference>
<reference evidence="2" key="1">
    <citation type="journal article" date="2014" name="Proc. Natl. Acad. Sci. U.S.A.">
        <title>Extensive sampling of basidiomycete genomes demonstrates inadequacy of the white-rot/brown-rot paradigm for wood decay fungi.</title>
        <authorList>
            <person name="Riley R."/>
            <person name="Salamov A.A."/>
            <person name="Brown D.W."/>
            <person name="Nagy L.G."/>
            <person name="Floudas D."/>
            <person name="Held B.W."/>
            <person name="Levasseur A."/>
            <person name="Lombard V."/>
            <person name="Morin E."/>
            <person name="Otillar R."/>
            <person name="Lindquist E.A."/>
            <person name="Sun H."/>
            <person name="LaButti K.M."/>
            <person name="Schmutz J."/>
            <person name="Jabbour D."/>
            <person name="Luo H."/>
            <person name="Baker S.E."/>
            <person name="Pisabarro A.G."/>
            <person name="Walton J.D."/>
            <person name="Blanchette R.A."/>
            <person name="Henrissat B."/>
            <person name="Martin F."/>
            <person name="Cullen D."/>
            <person name="Hibbett D.S."/>
            <person name="Grigoriev I.V."/>
        </authorList>
    </citation>
    <scope>NUCLEOTIDE SEQUENCE [LARGE SCALE GENOMIC DNA]</scope>
    <source>
        <strain evidence="2">CBS 339.88</strain>
    </source>
</reference>
<sequence>MERWKLEISSFMQCSKVLELSLAWNIYFHHSYRHSGYPESSDTARPDIGQLHKTCVVRISPTFNIMSVTPGIYLIRNRKTGYYIVPNNETSSGDAVTTIKIGDQVPKEAKLTVSVDQTGAYTIKSDSNLSVADSGKTDSNGKRYLEWQEGDYKWSLKAASTGLWNIKLVNDPKFAADNFTIARNVILVENGGASETRWEFVNSG</sequence>
<gene>
    <name evidence="1" type="ORF">GALMADRAFT_147297</name>
</gene>
<dbReference type="OrthoDB" id="3100491at2759"/>
<name>A0A067S8Z4_GALM3</name>
<dbReference type="AlphaFoldDB" id="A0A067S8Z4"/>
<accession>A0A067S8Z4</accession>
<proteinExistence type="predicted"/>
<organism evidence="1 2">
    <name type="scientific">Galerina marginata (strain CBS 339.88)</name>
    <dbReference type="NCBI Taxonomy" id="685588"/>
    <lineage>
        <taxon>Eukaryota</taxon>
        <taxon>Fungi</taxon>
        <taxon>Dikarya</taxon>
        <taxon>Basidiomycota</taxon>
        <taxon>Agaricomycotina</taxon>
        <taxon>Agaricomycetes</taxon>
        <taxon>Agaricomycetidae</taxon>
        <taxon>Agaricales</taxon>
        <taxon>Agaricineae</taxon>
        <taxon>Strophariaceae</taxon>
        <taxon>Galerina</taxon>
    </lineage>
</organism>
<evidence type="ECO:0000313" key="2">
    <source>
        <dbReference type="Proteomes" id="UP000027222"/>
    </source>
</evidence>
<evidence type="ECO:0008006" key="3">
    <source>
        <dbReference type="Google" id="ProtNLM"/>
    </source>
</evidence>